<feature type="region of interest" description="Disordered" evidence="1">
    <location>
        <begin position="28"/>
        <end position="91"/>
    </location>
</feature>
<reference evidence="3 4" key="1">
    <citation type="journal article" date="2016" name="Nat. Commun.">
        <title>Thousands of microbial genomes shed light on interconnected biogeochemical processes in an aquifer system.</title>
        <authorList>
            <person name="Anantharaman K."/>
            <person name="Brown C.T."/>
            <person name="Hug L.A."/>
            <person name="Sharon I."/>
            <person name="Castelle C.J."/>
            <person name="Probst A.J."/>
            <person name="Thomas B.C."/>
            <person name="Singh A."/>
            <person name="Wilkins M.J."/>
            <person name="Karaoz U."/>
            <person name="Brodie E.L."/>
            <person name="Williams K.H."/>
            <person name="Hubbard S.S."/>
            <person name="Banfield J.F."/>
        </authorList>
    </citation>
    <scope>NUCLEOTIDE SEQUENCE [LARGE SCALE GENOMIC DNA]</scope>
</reference>
<evidence type="ECO:0000256" key="2">
    <source>
        <dbReference type="SAM" id="Phobius"/>
    </source>
</evidence>
<keyword evidence="2" id="KW-1133">Transmembrane helix</keyword>
<evidence type="ECO:0000256" key="1">
    <source>
        <dbReference type="SAM" id="MobiDB-lite"/>
    </source>
</evidence>
<dbReference type="AlphaFoldDB" id="A0A1G2HGW0"/>
<dbReference type="EMBL" id="MHOK01000017">
    <property type="protein sequence ID" value="OGZ61742.1"/>
    <property type="molecule type" value="Genomic_DNA"/>
</dbReference>
<protein>
    <submittedName>
        <fullName evidence="3">Uncharacterized protein</fullName>
    </submittedName>
</protein>
<organism evidence="3 4">
    <name type="scientific">Candidatus Spechtbacteria bacterium RIFCSPLOWO2_12_FULL_38_22</name>
    <dbReference type="NCBI Taxonomy" id="1802165"/>
    <lineage>
        <taxon>Bacteria</taxon>
        <taxon>Candidatus Spechtiibacteriota</taxon>
    </lineage>
</organism>
<keyword evidence="2" id="KW-0812">Transmembrane</keyword>
<sequence length="91" mass="9711">MDLIFVVLLVVLVLAAVLYWRFFMKKKSGGSKTKVDMPMSEESSDAGTDAGADTVVSEAPQSDVSDNVEMDSANDDGMGGEDLMSDGEEVK</sequence>
<proteinExistence type="predicted"/>
<keyword evidence="2" id="KW-0472">Membrane</keyword>
<dbReference type="STRING" id="1802165.A3F94_00920"/>
<evidence type="ECO:0000313" key="4">
    <source>
        <dbReference type="Proteomes" id="UP000176770"/>
    </source>
</evidence>
<gene>
    <name evidence="3" type="ORF">A3F94_00920</name>
</gene>
<dbReference type="Proteomes" id="UP000176770">
    <property type="component" value="Unassembled WGS sequence"/>
</dbReference>
<feature type="transmembrane region" description="Helical" evidence="2">
    <location>
        <begin position="6"/>
        <end position="24"/>
    </location>
</feature>
<evidence type="ECO:0000313" key="3">
    <source>
        <dbReference type="EMBL" id="OGZ61742.1"/>
    </source>
</evidence>
<accession>A0A1G2HGW0</accession>
<comment type="caution">
    <text evidence="3">The sequence shown here is derived from an EMBL/GenBank/DDBJ whole genome shotgun (WGS) entry which is preliminary data.</text>
</comment>
<name>A0A1G2HGW0_9BACT</name>